<dbReference type="InterPro" id="IPR015943">
    <property type="entry name" value="WD40/YVTN_repeat-like_dom_sf"/>
</dbReference>
<dbReference type="Gramene" id="ESR46636">
    <property type="protein sequence ID" value="ESR46636"/>
    <property type="gene ID" value="CICLE_v10001616mg"/>
</dbReference>
<evidence type="ECO:0000256" key="4">
    <source>
        <dbReference type="ARBA" id="ARBA00025740"/>
    </source>
</evidence>
<dbReference type="EMBL" id="KI536799">
    <property type="protein sequence ID" value="ESR46636.1"/>
    <property type="molecule type" value="Genomic_DNA"/>
</dbReference>
<dbReference type="InterPro" id="IPR001680">
    <property type="entry name" value="WD40_rpt"/>
</dbReference>
<keyword evidence="3" id="KW-0677">Repeat</keyword>
<evidence type="ECO:0000256" key="2">
    <source>
        <dbReference type="ARBA" id="ARBA00022574"/>
    </source>
</evidence>
<evidence type="ECO:0000256" key="1">
    <source>
        <dbReference type="ARBA" id="ARBA00004623"/>
    </source>
</evidence>
<dbReference type="OrthoDB" id="1667587at2759"/>
<dbReference type="KEGG" id="cic:CICLE_v10001616mg"/>
<gene>
    <name evidence="5" type="ORF">CICLE_v10001616mg</name>
</gene>
<dbReference type="SMART" id="SM00320">
    <property type="entry name" value="WD40"/>
    <property type="match status" value="2"/>
</dbReference>
<dbReference type="eggNOG" id="KOG2111">
    <property type="taxonomic scope" value="Eukaryota"/>
</dbReference>
<dbReference type="Gene3D" id="2.130.10.10">
    <property type="entry name" value="YVTN repeat-like/Quinoprotein amine dehydrogenase"/>
    <property type="match status" value="1"/>
</dbReference>
<comment type="subcellular location">
    <subcellularLocation>
        <location evidence="1">Preautophagosomal structure membrane</location>
        <topology evidence="1">Peripheral membrane protein</topology>
    </subcellularLocation>
</comment>
<accession>V4TAP3</accession>
<evidence type="ECO:0008006" key="7">
    <source>
        <dbReference type="Google" id="ProtNLM"/>
    </source>
</evidence>
<reference evidence="5 6" key="1">
    <citation type="submission" date="2013-10" db="EMBL/GenBank/DDBJ databases">
        <authorList>
            <consortium name="International Citrus Genome Consortium"/>
            <person name="Jenkins J."/>
            <person name="Schmutz J."/>
            <person name="Prochnik S."/>
            <person name="Rokhsar D."/>
            <person name="Gmitter F."/>
            <person name="Ollitrault P."/>
            <person name="Machado M."/>
            <person name="Talon M."/>
            <person name="Wincker P."/>
            <person name="Jaillon O."/>
            <person name="Morgante M."/>
        </authorList>
    </citation>
    <scope>NUCLEOTIDE SEQUENCE</scope>
    <source>
        <strain evidence="6">cv. Clemenules</strain>
    </source>
</reference>
<protein>
    <recommendedName>
        <fullName evidence="7">Autophagy-related protein 18a</fullName>
    </recommendedName>
</protein>
<evidence type="ECO:0000256" key="3">
    <source>
        <dbReference type="ARBA" id="ARBA00022737"/>
    </source>
</evidence>
<proteinExistence type="inferred from homology"/>
<dbReference type="OMA" id="IWDDHEN"/>
<name>V4TAP3_CITCL</name>
<dbReference type="AlphaFoldDB" id="V4TAP3"/>
<dbReference type="PANTHER" id="PTHR11227">
    <property type="entry name" value="WD-REPEAT PROTEIN INTERACTING WITH PHOSPHOINOSIDES WIPI -RELATED"/>
    <property type="match status" value="1"/>
</dbReference>
<dbReference type="GO" id="GO:0034045">
    <property type="term" value="C:phagophore assembly site membrane"/>
    <property type="evidence" value="ECO:0007669"/>
    <property type="project" value="UniProtKB-SubCell"/>
</dbReference>
<keyword evidence="6" id="KW-1185">Reference proteome</keyword>
<comment type="similarity">
    <text evidence="4">Belongs to the WD repeat PROPPIN family.</text>
</comment>
<dbReference type="InterPro" id="IPR048720">
    <property type="entry name" value="PROPPIN"/>
</dbReference>
<dbReference type="STRING" id="85681.V4TAP3"/>
<organism evidence="5 6">
    <name type="scientific">Citrus clementina</name>
    <name type="common">Clementine</name>
    <name type="synonym">Citrus deliciosa x Citrus sinensis</name>
    <dbReference type="NCBI Taxonomy" id="85681"/>
    <lineage>
        <taxon>Eukaryota</taxon>
        <taxon>Viridiplantae</taxon>
        <taxon>Streptophyta</taxon>
        <taxon>Embryophyta</taxon>
        <taxon>Tracheophyta</taxon>
        <taxon>Spermatophyta</taxon>
        <taxon>Magnoliopsida</taxon>
        <taxon>eudicotyledons</taxon>
        <taxon>Gunneridae</taxon>
        <taxon>Pentapetalae</taxon>
        <taxon>rosids</taxon>
        <taxon>malvids</taxon>
        <taxon>Sapindales</taxon>
        <taxon>Rutaceae</taxon>
        <taxon>Aurantioideae</taxon>
        <taxon>Citrus</taxon>
    </lineage>
</organism>
<keyword evidence="2" id="KW-0853">WD repeat</keyword>
<dbReference type="Pfam" id="PF21032">
    <property type="entry name" value="PROPPIN"/>
    <property type="match status" value="1"/>
</dbReference>
<evidence type="ECO:0000313" key="6">
    <source>
        <dbReference type="Proteomes" id="UP000030687"/>
    </source>
</evidence>
<dbReference type="SMR" id="V4TAP3"/>
<dbReference type="InterPro" id="IPR036322">
    <property type="entry name" value="WD40_repeat_dom_sf"/>
</dbReference>
<dbReference type="InParanoid" id="V4TAP3"/>
<sequence>MMNQPDPITIHHLALNQDHGCFATGTETGFRVYLSDPYKPIMRRDFDRNPRGGTQLVSMLFRSNIICLVNSGPHQSNKVMIWDDHENRYLGELSFRSEVKNVRLRRDRIVVVLNQKVYVYNFTDLKLVDQIETVVNPTGLCDVSQNAGPMVMACPGLLKGQVRVEDYGTKKSKYITAHASRIASIAMTLDGRFVATASSKGTLIRVFNTMDGSLLQEMRRGAERAEIYSLAFSSNAQWLAASSDKGTVHVFGLKVDSGSPGTGKLHSAPEPNLSSKNSSAISSFRFIRGVLPKYFSSKWSMAQFRLPENVQYLVGFGRQNNTIVIVGLDGSYYKCEFDPMKGGEMHQLEHYKFLKPEEPF</sequence>
<dbReference type="Proteomes" id="UP000030687">
    <property type="component" value="Unassembled WGS sequence"/>
</dbReference>
<evidence type="ECO:0000313" key="5">
    <source>
        <dbReference type="EMBL" id="ESR46636.1"/>
    </source>
</evidence>
<dbReference type="SUPFAM" id="SSF50978">
    <property type="entry name" value="WD40 repeat-like"/>
    <property type="match status" value="1"/>
</dbReference>